<reference evidence="2" key="1">
    <citation type="journal article" name="BMC Genomics">
        <title>Long-read sequencing and de novo genome assembly of marine medaka (Oryzias melastigma).</title>
        <authorList>
            <person name="Liang P."/>
            <person name="Saqib H.S.A."/>
            <person name="Ni X."/>
            <person name="Shen Y."/>
        </authorList>
    </citation>
    <scope>NUCLEOTIDE SEQUENCE</scope>
    <source>
        <strain evidence="2">Bigg-433</strain>
    </source>
</reference>
<organism evidence="2 3">
    <name type="scientific">Oryzias melastigma</name>
    <name type="common">Marine medaka</name>
    <dbReference type="NCBI Taxonomy" id="30732"/>
    <lineage>
        <taxon>Eukaryota</taxon>
        <taxon>Metazoa</taxon>
        <taxon>Chordata</taxon>
        <taxon>Craniata</taxon>
        <taxon>Vertebrata</taxon>
        <taxon>Euteleostomi</taxon>
        <taxon>Actinopterygii</taxon>
        <taxon>Neopterygii</taxon>
        <taxon>Teleostei</taxon>
        <taxon>Neoteleostei</taxon>
        <taxon>Acanthomorphata</taxon>
        <taxon>Ovalentaria</taxon>
        <taxon>Atherinomorphae</taxon>
        <taxon>Beloniformes</taxon>
        <taxon>Adrianichthyidae</taxon>
        <taxon>Oryziinae</taxon>
        <taxon>Oryzias</taxon>
    </lineage>
</organism>
<evidence type="ECO:0000256" key="1">
    <source>
        <dbReference type="SAM" id="MobiDB-lite"/>
    </source>
</evidence>
<evidence type="ECO:0000313" key="3">
    <source>
        <dbReference type="Proteomes" id="UP000646548"/>
    </source>
</evidence>
<proteinExistence type="predicted"/>
<dbReference type="EMBL" id="WKFB01000067">
    <property type="protein sequence ID" value="KAF6737323.1"/>
    <property type="molecule type" value="Genomic_DNA"/>
</dbReference>
<feature type="region of interest" description="Disordered" evidence="1">
    <location>
        <begin position="163"/>
        <end position="206"/>
    </location>
</feature>
<name>A0A834FNF4_ORYME</name>
<gene>
    <name evidence="2" type="ORF">FQA47_016055</name>
</gene>
<evidence type="ECO:0000313" key="2">
    <source>
        <dbReference type="EMBL" id="KAF6737323.1"/>
    </source>
</evidence>
<accession>A0A834FNF4</accession>
<sequence length="206" mass="22892">MTMTQQILQEFPAPSASSGGSCSFSSFRRFLLLQEIPAPSGGSCSLCSFRSFLLLLLLQEFSCSFRRFLLLLEVFGCFIDFLPSHFLLFESKDLQTFDGPRITFCFETFRSSHVMGKLLLSRTPKLTLDQPVVQNPAALRFGAAALPHKPEVQSAEATPLLSNTGKSPHATFRGRRVLTTSSEELHPPQVEAAPRPFGERKFETDA</sequence>
<feature type="compositionally biased region" description="Basic and acidic residues" evidence="1">
    <location>
        <begin position="197"/>
        <end position="206"/>
    </location>
</feature>
<dbReference type="Proteomes" id="UP000646548">
    <property type="component" value="Unassembled WGS sequence"/>
</dbReference>
<comment type="caution">
    <text evidence="2">The sequence shown here is derived from an EMBL/GenBank/DDBJ whole genome shotgun (WGS) entry which is preliminary data.</text>
</comment>
<dbReference type="AlphaFoldDB" id="A0A834FNF4"/>
<protein>
    <submittedName>
        <fullName evidence="2">Uncharacterized protein</fullName>
    </submittedName>
</protein>